<dbReference type="PANTHER" id="PTHR13031:SF0">
    <property type="entry name" value="RIBONUCLEASE P PROTEIN SUBUNIT P30"/>
    <property type="match status" value="1"/>
</dbReference>
<proteinExistence type="inferred from homology"/>
<dbReference type="InterPro" id="IPR016195">
    <property type="entry name" value="Pol/histidinol_Pase-like"/>
</dbReference>
<evidence type="ECO:0000313" key="6">
    <source>
        <dbReference type="EMBL" id="OAY51738.1"/>
    </source>
</evidence>
<evidence type="ECO:0000313" key="7">
    <source>
        <dbReference type="Proteomes" id="UP000091857"/>
    </source>
</evidence>
<dbReference type="AlphaFoldDB" id="A0A2C9W0E0"/>
<dbReference type="Pfam" id="PF01876">
    <property type="entry name" value="RNase_P_p30"/>
    <property type="match status" value="1"/>
</dbReference>
<reference evidence="7" key="1">
    <citation type="journal article" date="2016" name="Nat. Biotechnol.">
        <title>Sequencing wild and cultivated cassava and related species reveals extensive interspecific hybridization and genetic diversity.</title>
        <authorList>
            <person name="Bredeson J.V."/>
            <person name="Lyons J.B."/>
            <person name="Prochnik S.E."/>
            <person name="Wu G.A."/>
            <person name="Ha C.M."/>
            <person name="Edsinger-Gonzales E."/>
            <person name="Grimwood J."/>
            <person name="Schmutz J."/>
            <person name="Rabbi I.Y."/>
            <person name="Egesi C."/>
            <person name="Nauluvula P."/>
            <person name="Lebot V."/>
            <person name="Ndunguru J."/>
            <person name="Mkamilo G."/>
            <person name="Bart R.S."/>
            <person name="Setter T.L."/>
            <person name="Gleadow R.M."/>
            <person name="Kulakow P."/>
            <person name="Ferguson M.E."/>
            <person name="Rounsley S."/>
            <person name="Rokhsar D.S."/>
        </authorList>
    </citation>
    <scope>NUCLEOTIDE SEQUENCE [LARGE SCALE GENOMIC DNA]</scope>
    <source>
        <strain evidence="7">cv. AM560-2</strain>
    </source>
</reference>
<dbReference type="Proteomes" id="UP000091857">
    <property type="component" value="Chromosome 4"/>
</dbReference>
<keyword evidence="5" id="KW-0539">Nucleus</keyword>
<protein>
    <submittedName>
        <fullName evidence="6">Uncharacterized protein</fullName>
    </submittedName>
</protein>
<gene>
    <name evidence="6" type="ORF">MANES_04G028600v8</name>
</gene>
<dbReference type="SUPFAM" id="SSF89550">
    <property type="entry name" value="PHP domain-like"/>
    <property type="match status" value="1"/>
</dbReference>
<keyword evidence="7" id="KW-1185">Reference proteome</keyword>
<evidence type="ECO:0000256" key="1">
    <source>
        <dbReference type="ARBA" id="ARBA00004123"/>
    </source>
</evidence>
<dbReference type="FunFam" id="3.20.20.140:FF:000044">
    <property type="entry name" value="Polymerase/histidinol phosphatase-like protein"/>
    <property type="match status" value="1"/>
</dbReference>
<evidence type="ECO:0000256" key="4">
    <source>
        <dbReference type="ARBA" id="ARBA00022801"/>
    </source>
</evidence>
<evidence type="ECO:0000256" key="5">
    <source>
        <dbReference type="ARBA" id="ARBA00023242"/>
    </source>
</evidence>
<evidence type="ECO:0000256" key="3">
    <source>
        <dbReference type="ARBA" id="ARBA00022694"/>
    </source>
</evidence>
<name>A0A2C9W0E0_MANES</name>
<dbReference type="InterPro" id="IPR002738">
    <property type="entry name" value="RNase_P_p30"/>
</dbReference>
<dbReference type="OrthoDB" id="17948at2759"/>
<evidence type="ECO:0000256" key="2">
    <source>
        <dbReference type="ARBA" id="ARBA00007331"/>
    </source>
</evidence>
<comment type="similarity">
    <text evidence="2">Belongs to the eukaryotic/archaeal RNase P protein component 3 family.</text>
</comment>
<comment type="subcellular location">
    <subcellularLocation>
        <location evidence="1">Nucleus</location>
    </subcellularLocation>
</comment>
<dbReference type="EMBL" id="CM004390">
    <property type="protein sequence ID" value="OAY51738.1"/>
    <property type="molecule type" value="Genomic_DNA"/>
</dbReference>
<keyword evidence="3" id="KW-0819">tRNA processing</keyword>
<dbReference type="GO" id="GO:0008033">
    <property type="term" value="P:tRNA processing"/>
    <property type="evidence" value="ECO:0000318"/>
    <property type="project" value="GO_Central"/>
</dbReference>
<dbReference type="PANTHER" id="PTHR13031">
    <property type="entry name" value="RIBONUCLEASE P SUBUNIT P30"/>
    <property type="match status" value="1"/>
</dbReference>
<dbReference type="Gramene" id="Manes.04G028600.1.v8.1">
    <property type="protein sequence ID" value="Manes.04G028600.1.v8.1.CDS"/>
    <property type="gene ID" value="Manes.04G028600.v8.1"/>
</dbReference>
<dbReference type="GO" id="GO:0005655">
    <property type="term" value="C:nucleolar ribonuclease P complex"/>
    <property type="evidence" value="ECO:0000318"/>
    <property type="project" value="GO_Central"/>
</dbReference>
<dbReference type="STRING" id="3983.A0A2C9W0E0"/>
<keyword evidence="4" id="KW-0378">Hydrolase</keyword>
<organism evidence="6 7">
    <name type="scientific">Manihot esculenta</name>
    <name type="common">Cassava</name>
    <name type="synonym">Jatropha manihot</name>
    <dbReference type="NCBI Taxonomy" id="3983"/>
    <lineage>
        <taxon>Eukaryota</taxon>
        <taxon>Viridiplantae</taxon>
        <taxon>Streptophyta</taxon>
        <taxon>Embryophyta</taxon>
        <taxon>Tracheophyta</taxon>
        <taxon>Spermatophyta</taxon>
        <taxon>Magnoliopsida</taxon>
        <taxon>eudicotyledons</taxon>
        <taxon>Gunneridae</taxon>
        <taxon>Pentapetalae</taxon>
        <taxon>rosids</taxon>
        <taxon>fabids</taxon>
        <taxon>Malpighiales</taxon>
        <taxon>Euphorbiaceae</taxon>
        <taxon>Crotonoideae</taxon>
        <taxon>Manihoteae</taxon>
        <taxon>Manihot</taxon>
    </lineage>
</organism>
<accession>A0A2C9W0E0</accession>
<dbReference type="GO" id="GO:0016787">
    <property type="term" value="F:hydrolase activity"/>
    <property type="evidence" value="ECO:0007669"/>
    <property type="project" value="UniProtKB-KW"/>
</dbReference>
<dbReference type="Gene3D" id="3.20.20.140">
    <property type="entry name" value="Metal-dependent hydrolases"/>
    <property type="match status" value="1"/>
</dbReference>
<comment type="caution">
    <text evidence="6">The sequence shown here is derived from an EMBL/GenBank/DDBJ whole genome shotgun (WGS) entry which is preliminary data.</text>
</comment>
<sequence>MGFFDLNIPYETSQSSKTTRIKVVIKAMELGYTGIAYNRTIKGVMSDRDRCSITPLSLASLLNVAPSLASSVNLHRELLGIPRSSPFRQYTRLTVSVDTPAQCQALNSGNPILKTYDLVAVRPLNQSAFDYACEKSEVNIIAIDFSEKLPFRMKLPMVKAAMERGVCFEITYSDLILDVQVRRQMISNAKLLVEWTRGRNLIFSSAAPSVNELRGPCDVANLSSLLGLSIERAKAAISKNCRNLIANALRKKHFYKDAIRVELITPDEKSRAKEPFSMDWLKWDPISSGEGDLQLEDMAKSFAATIGVSNSVKAIDFDSLIDNMPPHSEKFLTAKAVDVPSAATGVSGKYGRRELLPETEGNALFNSPSKNQTLDYGSSQELCFPNDAGTNSTIFEEIGASTNTTEEEPKDLNGNDALVPFFVTQKHDLLSQKDIPDCELNSMVLSEDIMHQRSDAEAELTDTCVPAAIRIETLSENANFPAPQIKKCMNSQGSDATLDAEDVLMDKNIAQMGVIDQEETPVIENISGRQYCKESKNDTITCADHVRFPLVSSSMKTKEAPSVAKWETTEEVAMEEQEVMETQEEVGIKEETLEEVAMEEREVGELGHNNDLKAKYNSPGPQFMPSDKVAMEEQKLEEIDAETNNQVLFPSSSGKSRAKQRLLSQPLVFPLRRLLNPIPFKKKSKKFKHQMNA</sequence>
<dbReference type="GO" id="GO:0003723">
    <property type="term" value="F:RNA binding"/>
    <property type="evidence" value="ECO:0000318"/>
    <property type="project" value="GO_Central"/>
</dbReference>